<comment type="caution">
    <text evidence="2">The sequence shown here is derived from an EMBL/GenBank/DDBJ whole genome shotgun (WGS) entry which is preliminary data.</text>
</comment>
<dbReference type="Proteomes" id="UP000031246">
    <property type="component" value="Unassembled WGS sequence"/>
</dbReference>
<dbReference type="OrthoDB" id="6290225at2"/>
<keyword evidence="3" id="KW-1185">Reference proteome</keyword>
<evidence type="ECO:0000259" key="1">
    <source>
        <dbReference type="PROSITE" id="PS51186"/>
    </source>
</evidence>
<dbReference type="InterPro" id="IPR000182">
    <property type="entry name" value="GNAT_dom"/>
</dbReference>
<accession>A0A0C1FVR8</accession>
<organism evidence="2 3">
    <name type="scientific">Pedobacter kyungheensis</name>
    <dbReference type="NCBI Taxonomy" id="1069985"/>
    <lineage>
        <taxon>Bacteria</taxon>
        <taxon>Pseudomonadati</taxon>
        <taxon>Bacteroidota</taxon>
        <taxon>Sphingobacteriia</taxon>
        <taxon>Sphingobacteriales</taxon>
        <taxon>Sphingobacteriaceae</taxon>
        <taxon>Pedobacter</taxon>
    </lineage>
</organism>
<dbReference type="PANTHER" id="PTHR43415:SF3">
    <property type="entry name" value="GNAT-FAMILY ACETYLTRANSFERASE"/>
    <property type="match status" value="1"/>
</dbReference>
<dbReference type="PROSITE" id="PS51186">
    <property type="entry name" value="GNAT"/>
    <property type="match status" value="1"/>
</dbReference>
<keyword evidence="2" id="KW-0808">Transferase</keyword>
<dbReference type="PANTHER" id="PTHR43415">
    <property type="entry name" value="SPERMIDINE N(1)-ACETYLTRANSFERASE"/>
    <property type="match status" value="1"/>
</dbReference>
<proteinExistence type="predicted"/>
<evidence type="ECO:0000313" key="3">
    <source>
        <dbReference type="Proteomes" id="UP000031246"/>
    </source>
</evidence>
<dbReference type="EMBL" id="JSYN01000004">
    <property type="protein sequence ID" value="KIA95968.1"/>
    <property type="molecule type" value="Genomic_DNA"/>
</dbReference>
<dbReference type="AlphaFoldDB" id="A0A0C1FVR8"/>
<gene>
    <name evidence="2" type="ORF">OC25_05370</name>
</gene>
<protein>
    <submittedName>
        <fullName evidence="2">GCN5 family acetyltransferase</fullName>
    </submittedName>
</protein>
<dbReference type="InterPro" id="IPR016181">
    <property type="entry name" value="Acyl_CoA_acyltransferase"/>
</dbReference>
<evidence type="ECO:0000313" key="2">
    <source>
        <dbReference type="EMBL" id="KIA95968.1"/>
    </source>
</evidence>
<feature type="domain" description="N-acetyltransferase" evidence="1">
    <location>
        <begin position="5"/>
        <end position="164"/>
    </location>
</feature>
<dbReference type="GO" id="GO:0016747">
    <property type="term" value="F:acyltransferase activity, transferring groups other than amino-acyl groups"/>
    <property type="evidence" value="ECO:0007669"/>
    <property type="project" value="InterPro"/>
</dbReference>
<dbReference type="Gene3D" id="3.40.630.30">
    <property type="match status" value="1"/>
</dbReference>
<reference evidence="2 3" key="1">
    <citation type="submission" date="2014-10" db="EMBL/GenBank/DDBJ databases">
        <title>Pedobacter Kyungheensis.</title>
        <authorList>
            <person name="Anderson B.M."/>
            <person name="Newman J.D."/>
        </authorList>
    </citation>
    <scope>NUCLEOTIDE SEQUENCE [LARGE SCALE GENOMIC DNA]</scope>
    <source>
        <strain evidence="2 3">KACC 16221</strain>
    </source>
</reference>
<dbReference type="Pfam" id="PF13302">
    <property type="entry name" value="Acetyltransf_3"/>
    <property type="match status" value="1"/>
</dbReference>
<dbReference type="SUPFAM" id="SSF55729">
    <property type="entry name" value="Acyl-CoA N-acyltransferases (Nat)"/>
    <property type="match status" value="1"/>
</dbReference>
<name>A0A0C1FVR8_9SPHI</name>
<dbReference type="RefSeq" id="WP_039472550.1">
    <property type="nucleotide sequence ID" value="NZ_JSYN01000004.1"/>
</dbReference>
<sequence>MNTPIYLRPLALKDASVSYKWRNDPEVWSYTKFVLKDPVTVEVEQAWLASKMKAVNEKRFAICIKNTNEYIGNIQLLDISNDTAEFHLFIGEKKYWGKGIGYCASLMLLKYAFYNLNLKHVFLEVHADNLAAYAIYKKVGFERISQEHDFIKMAINPSVLLAIN</sequence>